<dbReference type="AlphaFoldDB" id="A0A368BZ74"/>
<dbReference type="PANTHER" id="PTHR43527">
    <property type="entry name" value="4-DIPHOSPHOCYTIDYL-2-C-METHYL-D-ERYTHRITOL KINASE, CHLOROPLASTIC"/>
    <property type="match status" value="1"/>
</dbReference>
<sequence>MSLSNSTFAPAKVNLFLKVDKKRSDGFHNIESRFQLINLFDEISIKKTNNKNISLKSNIRNKSFLNKNIILDACFKLQEAVGEGLGCEITVIKNIPMGAGLGGGSSNAASTLVGLNNLFKLNLSHIKLTQL</sequence>
<dbReference type="SUPFAM" id="SSF54211">
    <property type="entry name" value="Ribosomal protein S5 domain 2-like"/>
    <property type="match status" value="1"/>
</dbReference>
<protein>
    <submittedName>
        <fullName evidence="6">4-(Cytidine 5'-diphospho)-2-C-methyl-D-erythritol kinase</fullName>
    </submittedName>
</protein>
<dbReference type="Gene3D" id="3.30.230.10">
    <property type="match status" value="1"/>
</dbReference>
<dbReference type="EMBL" id="QOPE01000004">
    <property type="protein sequence ID" value="RCL42395.1"/>
    <property type="molecule type" value="Genomic_DNA"/>
</dbReference>
<feature type="domain" description="GHMP kinase N-terminal" evidence="5">
    <location>
        <begin position="68"/>
        <end position="131"/>
    </location>
</feature>
<feature type="non-terminal residue" evidence="6">
    <location>
        <position position="131"/>
    </location>
</feature>
<gene>
    <name evidence="6" type="ORF">DBW96_00995</name>
</gene>
<evidence type="ECO:0000259" key="5">
    <source>
        <dbReference type="Pfam" id="PF00288"/>
    </source>
</evidence>
<evidence type="ECO:0000313" key="6">
    <source>
        <dbReference type="EMBL" id="RCL42395.1"/>
    </source>
</evidence>
<dbReference type="Pfam" id="PF00288">
    <property type="entry name" value="GHMP_kinases_N"/>
    <property type="match status" value="1"/>
</dbReference>
<evidence type="ECO:0000256" key="1">
    <source>
        <dbReference type="ARBA" id="ARBA00022679"/>
    </source>
</evidence>
<evidence type="ECO:0000256" key="2">
    <source>
        <dbReference type="ARBA" id="ARBA00022741"/>
    </source>
</evidence>
<keyword evidence="4" id="KW-0067">ATP-binding</keyword>
<proteinExistence type="predicted"/>
<keyword evidence="1" id="KW-0808">Transferase</keyword>
<dbReference type="InterPro" id="IPR006204">
    <property type="entry name" value="GHMP_kinase_N_dom"/>
</dbReference>
<name>A0A368BZ74_9GAMM</name>
<dbReference type="PANTHER" id="PTHR43527:SF2">
    <property type="entry name" value="4-DIPHOSPHOCYTIDYL-2-C-METHYL-D-ERYTHRITOL KINASE, CHLOROPLASTIC"/>
    <property type="match status" value="1"/>
</dbReference>
<reference evidence="6 7" key="1">
    <citation type="journal article" date="2018" name="Microbiome">
        <title>Fine metagenomic profile of the Mediterranean stratified and mixed water columns revealed by assembly and recruitment.</title>
        <authorList>
            <person name="Haro-Moreno J.M."/>
            <person name="Lopez-Perez M."/>
            <person name="De La Torre J.R."/>
            <person name="Picazo A."/>
            <person name="Camacho A."/>
            <person name="Rodriguez-Valera F."/>
        </authorList>
    </citation>
    <scope>NUCLEOTIDE SEQUENCE [LARGE SCALE GENOMIC DNA]</scope>
    <source>
        <strain evidence="6">MED-G82</strain>
    </source>
</reference>
<evidence type="ECO:0000256" key="3">
    <source>
        <dbReference type="ARBA" id="ARBA00022777"/>
    </source>
</evidence>
<dbReference type="GO" id="GO:0005524">
    <property type="term" value="F:ATP binding"/>
    <property type="evidence" value="ECO:0007669"/>
    <property type="project" value="UniProtKB-KW"/>
</dbReference>
<evidence type="ECO:0000256" key="4">
    <source>
        <dbReference type="ARBA" id="ARBA00022840"/>
    </source>
</evidence>
<dbReference type="GO" id="GO:0050515">
    <property type="term" value="F:4-(cytidine 5'-diphospho)-2-C-methyl-D-erythritol kinase activity"/>
    <property type="evidence" value="ECO:0007669"/>
    <property type="project" value="TreeGrafter"/>
</dbReference>
<organism evidence="6 7">
    <name type="scientific">SAR86 cluster bacterium</name>
    <dbReference type="NCBI Taxonomy" id="2030880"/>
    <lineage>
        <taxon>Bacteria</taxon>
        <taxon>Pseudomonadati</taxon>
        <taxon>Pseudomonadota</taxon>
        <taxon>Gammaproteobacteria</taxon>
        <taxon>SAR86 cluster</taxon>
    </lineage>
</organism>
<evidence type="ECO:0000313" key="7">
    <source>
        <dbReference type="Proteomes" id="UP000253307"/>
    </source>
</evidence>
<keyword evidence="3 6" id="KW-0418">Kinase</keyword>
<keyword evidence="2" id="KW-0547">Nucleotide-binding</keyword>
<comment type="caution">
    <text evidence="6">The sequence shown here is derived from an EMBL/GenBank/DDBJ whole genome shotgun (WGS) entry which is preliminary data.</text>
</comment>
<accession>A0A368BZ74</accession>
<dbReference type="InterPro" id="IPR014721">
    <property type="entry name" value="Ribsml_uS5_D2-typ_fold_subgr"/>
</dbReference>
<dbReference type="Proteomes" id="UP000253307">
    <property type="component" value="Unassembled WGS sequence"/>
</dbReference>
<dbReference type="InterPro" id="IPR020568">
    <property type="entry name" value="Ribosomal_Su5_D2-typ_SF"/>
</dbReference>